<evidence type="ECO:0000313" key="5">
    <source>
        <dbReference type="Proteomes" id="UP000195012"/>
    </source>
</evidence>
<dbReference type="GO" id="GO:0004633">
    <property type="term" value="F:phosphopantothenoylcysteine decarboxylase activity"/>
    <property type="evidence" value="ECO:0007669"/>
    <property type="project" value="TreeGrafter"/>
</dbReference>
<dbReference type="OrthoDB" id="1532798at2759"/>
<dbReference type="PANTHER" id="PTHR14359:SF6">
    <property type="entry name" value="PHOSPHOPANTOTHENOYLCYSTEINE DECARBOXYLASE"/>
    <property type="match status" value="1"/>
</dbReference>
<gene>
    <name evidence="4" type="ORF">PKNOH_S04356600</name>
</gene>
<feature type="domain" description="Flavoprotein" evidence="3">
    <location>
        <begin position="1"/>
        <end position="181"/>
    </location>
</feature>
<protein>
    <submittedName>
        <fullName evidence="4">Putative Phosphopantothenoylcysteine decarboxylase</fullName>
    </submittedName>
</protein>
<reference evidence="4 5" key="1">
    <citation type="submission" date="2017-05" db="EMBL/GenBank/DDBJ databases">
        <title>PacBio assembly of a Plasmodium knowlesi genome sequence with Hi-C correction and manual annotation of the SICAvar gene family.</title>
        <authorList>
            <person name="Lapp S.A."/>
            <person name="Geraldo J.A."/>
            <person name="Chien J.-T."/>
            <person name="Ay F."/>
            <person name="Pakala S.B."/>
            <person name="Batugedara G."/>
            <person name="Humphrey J.C."/>
            <person name="Debarry J.D."/>
            <person name="Le Roch K.G."/>
            <person name="Galinski M.R."/>
            <person name="Kissinger J.C."/>
        </authorList>
    </citation>
    <scope>NUCLEOTIDE SEQUENCE [LARGE SCALE GENOMIC DNA]</scope>
    <source>
        <strain evidence="5">Malayan Strain Pk1 (A+)</strain>
    </source>
</reference>
<comment type="caution">
    <text evidence="4">The sequence shown here is derived from an EMBL/GenBank/DDBJ whole genome shotgun (WGS) entry which is preliminary data.</text>
</comment>
<dbReference type="InterPro" id="IPR003382">
    <property type="entry name" value="Flavoprotein"/>
</dbReference>
<dbReference type="Pfam" id="PF02441">
    <property type="entry name" value="Flavoprotein"/>
    <property type="match status" value="1"/>
</dbReference>
<dbReference type="GO" id="GO:0071513">
    <property type="term" value="C:phosphopantothenoylcysteine decarboxylase complex"/>
    <property type="evidence" value="ECO:0007669"/>
    <property type="project" value="TreeGrafter"/>
</dbReference>
<dbReference type="eggNOG" id="KOG0672">
    <property type="taxonomic scope" value="Eukaryota"/>
</dbReference>
<comment type="similarity">
    <text evidence="2">Belongs to the HFCD (homooligomeric flavin containing Cys decarboxylase) superfamily.</text>
</comment>
<organism evidence="4 5">
    <name type="scientific">Plasmodium knowlesi</name>
    <dbReference type="NCBI Taxonomy" id="5850"/>
    <lineage>
        <taxon>Eukaryota</taxon>
        <taxon>Sar</taxon>
        <taxon>Alveolata</taxon>
        <taxon>Apicomplexa</taxon>
        <taxon>Aconoidasida</taxon>
        <taxon>Haemosporida</taxon>
        <taxon>Plasmodiidae</taxon>
        <taxon>Plasmodium</taxon>
        <taxon>Plasmodium (Plasmodium)</taxon>
    </lineage>
</organism>
<evidence type="ECO:0000313" key="4">
    <source>
        <dbReference type="EMBL" id="OTN68105.1"/>
    </source>
</evidence>
<keyword evidence="1" id="KW-0173">Coenzyme A biosynthesis</keyword>
<dbReference type="AlphaFoldDB" id="A0A1Y3DXC9"/>
<dbReference type="OMA" id="KGLACGD"/>
<name>A0A1Y3DXC9_PLAKN</name>
<accession>A0A1Y3DXC9</accession>
<dbReference type="PANTHER" id="PTHR14359">
    <property type="entry name" value="HOMO-OLIGOMERIC FLAVIN CONTAINING CYS DECARBOXYLASE FAMILY"/>
    <property type="match status" value="1"/>
</dbReference>
<evidence type="ECO:0000259" key="3">
    <source>
        <dbReference type="Pfam" id="PF02441"/>
    </source>
</evidence>
<evidence type="ECO:0000256" key="2">
    <source>
        <dbReference type="ARBA" id="ARBA00038350"/>
    </source>
</evidence>
<dbReference type="GO" id="GO:0015937">
    <property type="term" value="P:coenzyme A biosynthetic process"/>
    <property type="evidence" value="ECO:0007669"/>
    <property type="project" value="UniProtKB-KW"/>
</dbReference>
<dbReference type="Gene3D" id="3.40.50.1950">
    <property type="entry name" value="Flavin prenyltransferase-like"/>
    <property type="match status" value="1"/>
</dbReference>
<proteinExistence type="inferred from homology"/>
<dbReference type="GO" id="GO:0010181">
    <property type="term" value="F:FMN binding"/>
    <property type="evidence" value="ECO:0007669"/>
    <property type="project" value="TreeGrafter"/>
</dbReference>
<dbReference type="VEuPathDB" id="PlasmoDB:PKNH_0504300"/>
<dbReference type="VEuPathDB" id="PlasmoDB:PKA1H_050009600"/>
<dbReference type="VEuPathDB" id="PlasmoDB:PKNOH_S04356600"/>
<evidence type="ECO:0000256" key="1">
    <source>
        <dbReference type="ARBA" id="ARBA00022993"/>
    </source>
</evidence>
<dbReference type="Proteomes" id="UP000195012">
    <property type="component" value="Unassembled WGS sequence"/>
</dbReference>
<sequence length="201" mass="22893">MNLLIGVSASVAAIKLGEVKKRIKERCAESNLDVEIKYVATTLAYDNFLKPLDFDEKVLLDKDEWAWQKMGDDILHVELRKWADLFVICPMDANTLASVSSGACPNLLTCICRCWDFKKPMLVFPCMNTHMYEHPVTREQMKRIMSWGVQVVEPVEKLLACGDYGIGALPPVEDVVGEIVKYIKRHHLEVEKKKIHTTQVC</sequence>
<dbReference type="EMBL" id="NETL01000018">
    <property type="protein sequence ID" value="OTN68105.1"/>
    <property type="molecule type" value="Genomic_DNA"/>
</dbReference>
<dbReference type="InterPro" id="IPR036551">
    <property type="entry name" value="Flavin_trans-like"/>
</dbReference>
<dbReference type="SUPFAM" id="SSF52507">
    <property type="entry name" value="Homo-oligomeric flavin-containing Cys decarboxylases, HFCD"/>
    <property type="match status" value="1"/>
</dbReference>